<accession>A0A9W6IYN0</accession>
<dbReference type="PANTHER" id="PTHR47894:SF4">
    <property type="entry name" value="HTH-TYPE TRANSCRIPTIONAL REGULATOR GADX"/>
    <property type="match status" value="1"/>
</dbReference>
<proteinExistence type="predicted"/>
<dbReference type="InterPro" id="IPR018060">
    <property type="entry name" value="HTH_AraC"/>
</dbReference>
<comment type="caution">
    <text evidence="5">The sequence shown here is derived from an EMBL/GenBank/DDBJ whole genome shotgun (WGS) entry which is preliminary data.</text>
</comment>
<feature type="domain" description="HTH araC/xylS-type" evidence="4">
    <location>
        <begin position="228"/>
        <end position="325"/>
    </location>
</feature>
<reference evidence="5" key="1">
    <citation type="journal article" date="2014" name="Int. J. Syst. Evol. Microbiol.">
        <title>Complete genome sequence of Corynebacterium casei LMG S-19264T (=DSM 44701T), isolated from a smear-ripened cheese.</title>
        <authorList>
            <consortium name="US DOE Joint Genome Institute (JGI-PGF)"/>
            <person name="Walter F."/>
            <person name="Albersmeier A."/>
            <person name="Kalinowski J."/>
            <person name="Ruckert C."/>
        </authorList>
    </citation>
    <scope>NUCLEOTIDE SEQUENCE</scope>
    <source>
        <strain evidence="5">VKM B-2347</strain>
    </source>
</reference>
<dbReference type="PANTHER" id="PTHR47894">
    <property type="entry name" value="HTH-TYPE TRANSCRIPTIONAL REGULATOR GADX"/>
    <property type="match status" value="1"/>
</dbReference>
<dbReference type="InterPro" id="IPR020449">
    <property type="entry name" value="Tscrpt_reg_AraC-type_HTH"/>
</dbReference>
<name>A0A9W6IYN0_9HYPH</name>
<dbReference type="GO" id="GO:0000976">
    <property type="term" value="F:transcription cis-regulatory region binding"/>
    <property type="evidence" value="ECO:0007669"/>
    <property type="project" value="TreeGrafter"/>
</dbReference>
<evidence type="ECO:0000259" key="4">
    <source>
        <dbReference type="PROSITE" id="PS01124"/>
    </source>
</evidence>
<dbReference type="GO" id="GO:0003700">
    <property type="term" value="F:DNA-binding transcription factor activity"/>
    <property type="evidence" value="ECO:0007669"/>
    <property type="project" value="InterPro"/>
</dbReference>
<reference evidence="5" key="2">
    <citation type="submission" date="2023-01" db="EMBL/GenBank/DDBJ databases">
        <authorList>
            <person name="Sun Q."/>
            <person name="Evtushenko L."/>
        </authorList>
    </citation>
    <scope>NUCLEOTIDE SEQUENCE</scope>
    <source>
        <strain evidence="5">VKM B-2347</strain>
    </source>
</reference>
<sequence length="328" mass="35635">MSVKGLVLTRAGTMGPVADLVARSGGSVPRLFQAAGLPLRILDEPDLLILLRDQFLLVETASRMIGDGALPARLSTMSGLEGLGAYGRHLLTVDRLGTAIERAYRSCGRLLQASTAMELSATAGWARWTYAITADIRVGRQKNELLALGYMLQVLRCFAGPDWTPDRVELPGTLQDRQAIADVLRSDVTEGERAAVVFRAELLDAPNPREAIVVGEACVVPPAGDLIGVAEHLIGLDLASGRTGIDGLADRLRLSRRTLQRRLAEHGATFEALLQTTRRRRACAALRGAAPIAQIAYELGYSDPAHFTRAFRRWAGRTPLDWRRRPSA</sequence>
<keyword evidence="2" id="KW-0238">DNA-binding</keyword>
<dbReference type="EMBL" id="BSFI01000001">
    <property type="protein sequence ID" value="GLK66483.1"/>
    <property type="molecule type" value="Genomic_DNA"/>
</dbReference>
<keyword evidence="6" id="KW-1185">Reference proteome</keyword>
<dbReference type="PROSITE" id="PS01124">
    <property type="entry name" value="HTH_ARAC_FAMILY_2"/>
    <property type="match status" value="1"/>
</dbReference>
<evidence type="ECO:0000256" key="2">
    <source>
        <dbReference type="ARBA" id="ARBA00023125"/>
    </source>
</evidence>
<evidence type="ECO:0000256" key="3">
    <source>
        <dbReference type="ARBA" id="ARBA00023163"/>
    </source>
</evidence>
<dbReference type="SMART" id="SM00342">
    <property type="entry name" value="HTH_ARAC"/>
    <property type="match status" value="1"/>
</dbReference>
<dbReference type="AlphaFoldDB" id="A0A9W6IYN0"/>
<keyword evidence="1" id="KW-0805">Transcription regulation</keyword>
<dbReference type="PRINTS" id="PR00032">
    <property type="entry name" value="HTHARAC"/>
</dbReference>
<organism evidence="5 6">
    <name type="scientific">Hansschlegelia plantiphila</name>
    <dbReference type="NCBI Taxonomy" id="374655"/>
    <lineage>
        <taxon>Bacteria</taxon>
        <taxon>Pseudomonadati</taxon>
        <taxon>Pseudomonadota</taxon>
        <taxon>Alphaproteobacteria</taxon>
        <taxon>Hyphomicrobiales</taxon>
        <taxon>Methylopilaceae</taxon>
        <taxon>Hansschlegelia</taxon>
    </lineage>
</organism>
<dbReference type="SUPFAM" id="SSF46689">
    <property type="entry name" value="Homeodomain-like"/>
    <property type="match status" value="1"/>
</dbReference>
<evidence type="ECO:0000313" key="5">
    <source>
        <dbReference type="EMBL" id="GLK66483.1"/>
    </source>
</evidence>
<dbReference type="InterPro" id="IPR032687">
    <property type="entry name" value="AraC-type_N"/>
</dbReference>
<keyword evidence="3" id="KW-0804">Transcription</keyword>
<dbReference type="InterPro" id="IPR009057">
    <property type="entry name" value="Homeodomain-like_sf"/>
</dbReference>
<dbReference type="GO" id="GO:0005829">
    <property type="term" value="C:cytosol"/>
    <property type="evidence" value="ECO:0007669"/>
    <property type="project" value="TreeGrafter"/>
</dbReference>
<dbReference type="Gene3D" id="1.10.10.60">
    <property type="entry name" value="Homeodomain-like"/>
    <property type="match status" value="1"/>
</dbReference>
<protein>
    <recommendedName>
        <fullName evidence="4">HTH araC/xylS-type domain-containing protein</fullName>
    </recommendedName>
</protein>
<dbReference type="Pfam" id="PF12833">
    <property type="entry name" value="HTH_18"/>
    <property type="match status" value="1"/>
</dbReference>
<gene>
    <name evidence="5" type="ORF">GCM10008179_01210</name>
</gene>
<evidence type="ECO:0000256" key="1">
    <source>
        <dbReference type="ARBA" id="ARBA00023015"/>
    </source>
</evidence>
<evidence type="ECO:0000313" key="6">
    <source>
        <dbReference type="Proteomes" id="UP001143372"/>
    </source>
</evidence>
<dbReference type="Pfam" id="PF12625">
    <property type="entry name" value="Arabinose_bd"/>
    <property type="match status" value="1"/>
</dbReference>
<dbReference type="Proteomes" id="UP001143372">
    <property type="component" value="Unassembled WGS sequence"/>
</dbReference>